<name>A0ABT3QDI7_9PROT</name>
<reference evidence="1 2" key="1">
    <citation type="submission" date="2022-11" db="EMBL/GenBank/DDBJ databases">
        <title>Genome sequencing of Acetobacter type strain.</title>
        <authorList>
            <person name="Heo J."/>
            <person name="Lee D."/>
            <person name="Han B.-H."/>
            <person name="Hong S.-B."/>
            <person name="Kwon S.-W."/>
        </authorList>
    </citation>
    <scope>NUCLEOTIDE SEQUENCE [LARGE SCALE GENOMIC DNA]</scope>
    <source>
        <strain evidence="1 2">KACC 21253</strain>
    </source>
</reference>
<proteinExistence type="predicted"/>
<keyword evidence="1" id="KW-0418">Kinase</keyword>
<protein>
    <submittedName>
        <fullName evidence="1">CotH kinase family protein</fullName>
    </submittedName>
</protein>
<organism evidence="1 2">
    <name type="scientific">Acetobacter thailandicus</name>
    <dbReference type="NCBI Taxonomy" id="1502842"/>
    <lineage>
        <taxon>Bacteria</taxon>
        <taxon>Pseudomonadati</taxon>
        <taxon>Pseudomonadota</taxon>
        <taxon>Alphaproteobacteria</taxon>
        <taxon>Acetobacterales</taxon>
        <taxon>Acetobacteraceae</taxon>
        <taxon>Acetobacter</taxon>
    </lineage>
</organism>
<sequence length="399" mass="45481">MRVVVDGDWPTDLSDTRTPSRVTCAVMCGSTTLFTAQADLSFQGHFSVLNENKKSLKFVWYNYTTGDDLTVKVGPWLASQKVDMKAYGNAPGYEMDRTLIRDVLCNKIYNAICEERTWPGPLKAPEYVYTKTMTDNSGFPSGALFGCDGFPCEIWQGDTFKGLFVWRTTAPAKDFLVDKSTGDDYLVQANYGDDTFWTTYNESFLKISAPKTKKYKAEYLTTLIDYTAGCIAGTSSWDDLSNYADVQSWLDYLIHCELTYNKDGMVNNLYLASWDKTHWYLYPYDMDETLGVYPWSSTKNVAPDQMGFATDEYTMWKNLRTGLDGKIQKRWAELRSSEVISPASIFALVKSLTDLMDVSAYQQDVELWGTNSISSIPWILWWLNGRIAWLDEQWSYSAS</sequence>
<evidence type="ECO:0000313" key="2">
    <source>
        <dbReference type="Proteomes" id="UP001301152"/>
    </source>
</evidence>
<evidence type="ECO:0000313" key="1">
    <source>
        <dbReference type="EMBL" id="MCX2563329.1"/>
    </source>
</evidence>
<keyword evidence="1" id="KW-0808">Transferase</keyword>
<dbReference type="EMBL" id="JAPIUZ010000002">
    <property type="protein sequence ID" value="MCX2563329.1"/>
    <property type="molecule type" value="Genomic_DNA"/>
</dbReference>
<dbReference type="GO" id="GO:0016301">
    <property type="term" value="F:kinase activity"/>
    <property type="evidence" value="ECO:0007669"/>
    <property type="project" value="UniProtKB-KW"/>
</dbReference>
<accession>A0ABT3QDI7</accession>
<gene>
    <name evidence="1" type="ORF">OQ497_05045</name>
</gene>
<comment type="caution">
    <text evidence="1">The sequence shown here is derived from an EMBL/GenBank/DDBJ whole genome shotgun (WGS) entry which is preliminary data.</text>
</comment>
<dbReference type="InterPro" id="IPR014867">
    <property type="entry name" value="Spore_coat_CotH_CotH2/3/7"/>
</dbReference>
<dbReference type="Pfam" id="PF08757">
    <property type="entry name" value="CotH"/>
    <property type="match status" value="1"/>
</dbReference>
<dbReference type="RefSeq" id="WP_206752253.1">
    <property type="nucleotide sequence ID" value="NZ_JAPIUZ010000002.1"/>
</dbReference>
<dbReference type="Proteomes" id="UP001301152">
    <property type="component" value="Unassembled WGS sequence"/>
</dbReference>
<keyword evidence="2" id="KW-1185">Reference proteome</keyword>